<dbReference type="FunFam" id="3.40.50.720:FF:000111">
    <property type="entry name" value="Glucose-6-phosphate 1-dehydrogenase"/>
    <property type="match status" value="1"/>
</dbReference>
<dbReference type="EMBL" id="JAVRBK010000002">
    <property type="protein sequence ID" value="KAK5648911.1"/>
    <property type="molecule type" value="Genomic_DNA"/>
</dbReference>
<accession>A0AAN7VQ77</accession>
<evidence type="ECO:0000256" key="2">
    <source>
        <dbReference type="ARBA" id="ARBA00004514"/>
    </source>
</evidence>
<name>A0AAN7VQ77_9COLE</name>
<comment type="catalytic activity">
    <reaction evidence="11">
        <text>D-glucose 6-phosphate + NADP(+) = 6-phospho-D-glucono-1,5-lactone + NADPH + H(+)</text>
        <dbReference type="Rhea" id="RHEA:15841"/>
        <dbReference type="ChEBI" id="CHEBI:15378"/>
        <dbReference type="ChEBI" id="CHEBI:57783"/>
        <dbReference type="ChEBI" id="CHEBI:57955"/>
        <dbReference type="ChEBI" id="CHEBI:58349"/>
        <dbReference type="ChEBI" id="CHEBI:61548"/>
        <dbReference type="EC" id="1.1.1.49"/>
    </reaction>
    <physiologicalReaction direction="left-to-right" evidence="11">
        <dbReference type="Rhea" id="RHEA:15842"/>
    </physiologicalReaction>
</comment>
<evidence type="ECO:0000256" key="6">
    <source>
        <dbReference type="ARBA" id="ARBA00020444"/>
    </source>
</evidence>
<comment type="pathway">
    <text evidence="3 12">Carbohydrate degradation; pentose phosphate pathway; D-ribulose 5-phosphate from D-glucose 6-phosphate (oxidative stage): step 1/3.</text>
</comment>
<dbReference type="AlphaFoldDB" id="A0AAN7VQ77"/>
<protein>
    <recommendedName>
        <fullName evidence="6 12">Glucose-6-phosphate 1-dehydrogenase</fullName>
        <ecNumber evidence="5 12">1.1.1.49</ecNumber>
    </recommendedName>
</protein>
<dbReference type="Pfam" id="PF02781">
    <property type="entry name" value="G6PD_C"/>
    <property type="match status" value="1"/>
</dbReference>
<dbReference type="EC" id="1.1.1.49" evidence="5 12"/>
<gene>
    <name evidence="15" type="ORF">RI129_003803</name>
</gene>
<evidence type="ECO:0000313" key="16">
    <source>
        <dbReference type="Proteomes" id="UP001329430"/>
    </source>
</evidence>
<evidence type="ECO:0000256" key="7">
    <source>
        <dbReference type="ARBA" id="ARBA00022526"/>
    </source>
</evidence>
<keyword evidence="9 12" id="KW-0560">Oxidoreductase</keyword>
<evidence type="ECO:0000256" key="10">
    <source>
        <dbReference type="ARBA" id="ARBA00023277"/>
    </source>
</evidence>
<evidence type="ECO:0000256" key="8">
    <source>
        <dbReference type="ARBA" id="ARBA00022857"/>
    </source>
</evidence>
<evidence type="ECO:0000313" key="15">
    <source>
        <dbReference type="EMBL" id="KAK5648911.1"/>
    </source>
</evidence>
<dbReference type="GO" id="GO:0009051">
    <property type="term" value="P:pentose-phosphate shunt, oxidative branch"/>
    <property type="evidence" value="ECO:0007669"/>
    <property type="project" value="TreeGrafter"/>
</dbReference>
<evidence type="ECO:0000259" key="13">
    <source>
        <dbReference type="Pfam" id="PF00479"/>
    </source>
</evidence>
<dbReference type="Gene3D" id="3.30.360.10">
    <property type="entry name" value="Dihydrodipicolinate Reductase, domain 2"/>
    <property type="match status" value="1"/>
</dbReference>
<evidence type="ECO:0000256" key="4">
    <source>
        <dbReference type="ARBA" id="ARBA00009975"/>
    </source>
</evidence>
<dbReference type="InterPro" id="IPR022674">
    <property type="entry name" value="G6P_DH_NAD-bd"/>
</dbReference>
<dbReference type="GO" id="GO:0006006">
    <property type="term" value="P:glucose metabolic process"/>
    <property type="evidence" value="ECO:0007669"/>
    <property type="project" value="UniProtKB-KW"/>
</dbReference>
<sequence length="369" mass="42118">MPFSKSANQSNAQSAKFCTSEDAKYFDEGSSYIFTVLGASGDLAGKKIYPILWWLYRDNLLPKNMTIYGYARSKISVAELKAKNKIHMKLKPNEEDRYEQFWQHNHYVSGLYNIGSDFEVLNQKLAQHETGPVSNRIFYLALPPSVYESTTTSIHSKCMGQKGWTRIVIEKPFGKDSESSKQLSNHLVSLFSEKQIYRIDHYLEKEMIQNILTIRFANQVFTPTWNCNNIASILITFKEPFGTEGRGGYFDEYGIIRDIMQNHLLQMLTLIAMEKPISRQPDDIRNEKVKILRAIRPPTIDDVVLGQYVGDPNGEGESKLGYLDDPTVNKGSIIPTYASTVLHIKNERWEGVPFIIRAGKGKTIHSICR</sequence>
<dbReference type="Gene3D" id="3.40.50.720">
    <property type="entry name" value="NAD(P)-binding Rossmann-like Domain"/>
    <property type="match status" value="1"/>
</dbReference>
<evidence type="ECO:0000256" key="12">
    <source>
        <dbReference type="RuleBase" id="RU362120"/>
    </source>
</evidence>
<dbReference type="PANTHER" id="PTHR23429">
    <property type="entry name" value="GLUCOSE-6-PHOSPHATE 1-DEHYDROGENASE G6PD"/>
    <property type="match status" value="1"/>
</dbReference>
<comment type="function">
    <text evidence="12">Catalyzes the rate-limiting step of the oxidative pentose-phosphate pathway, which represents a route for the dissimilation of carbohydrates besides glycolysis.</text>
</comment>
<evidence type="ECO:0000256" key="9">
    <source>
        <dbReference type="ARBA" id="ARBA00023002"/>
    </source>
</evidence>
<keyword evidence="16" id="KW-1185">Reference proteome</keyword>
<proteinExistence type="inferred from homology"/>
<dbReference type="InterPro" id="IPR022675">
    <property type="entry name" value="G6P_DH_C"/>
</dbReference>
<dbReference type="GO" id="GO:0005829">
    <property type="term" value="C:cytosol"/>
    <property type="evidence" value="ECO:0007669"/>
    <property type="project" value="UniProtKB-SubCell"/>
</dbReference>
<dbReference type="PRINTS" id="PR00079">
    <property type="entry name" value="G6PDHDRGNASE"/>
</dbReference>
<feature type="domain" description="Glucose-6-phosphate dehydrogenase NAD-binding" evidence="13">
    <location>
        <begin position="36"/>
        <end position="210"/>
    </location>
</feature>
<dbReference type="Proteomes" id="UP001329430">
    <property type="component" value="Chromosome 2"/>
</dbReference>
<evidence type="ECO:0000256" key="5">
    <source>
        <dbReference type="ARBA" id="ARBA00013019"/>
    </source>
</evidence>
<keyword evidence="8 12" id="KW-0521">NADP</keyword>
<dbReference type="Pfam" id="PF00479">
    <property type="entry name" value="G6PD_N"/>
    <property type="match status" value="1"/>
</dbReference>
<comment type="caution">
    <text evidence="15">The sequence shown here is derived from an EMBL/GenBank/DDBJ whole genome shotgun (WGS) entry which is preliminary data.</text>
</comment>
<evidence type="ECO:0000259" key="14">
    <source>
        <dbReference type="Pfam" id="PF02781"/>
    </source>
</evidence>
<dbReference type="InterPro" id="IPR001282">
    <property type="entry name" value="G6P_DH"/>
</dbReference>
<keyword evidence="7 12" id="KW-0313">Glucose metabolism</keyword>
<dbReference type="SUPFAM" id="SSF55347">
    <property type="entry name" value="Glyceraldehyde-3-phosphate dehydrogenase-like, C-terminal domain"/>
    <property type="match status" value="1"/>
</dbReference>
<feature type="domain" description="Glucose-6-phosphate dehydrogenase C-terminal" evidence="14">
    <location>
        <begin position="213"/>
        <end position="360"/>
    </location>
</feature>
<dbReference type="GO" id="GO:0050661">
    <property type="term" value="F:NADP binding"/>
    <property type="evidence" value="ECO:0007669"/>
    <property type="project" value="InterPro"/>
</dbReference>
<dbReference type="SUPFAM" id="SSF51735">
    <property type="entry name" value="NAD(P)-binding Rossmann-fold domains"/>
    <property type="match status" value="1"/>
</dbReference>
<evidence type="ECO:0000256" key="3">
    <source>
        <dbReference type="ARBA" id="ARBA00004937"/>
    </source>
</evidence>
<evidence type="ECO:0000256" key="1">
    <source>
        <dbReference type="ARBA" id="ARBA00002914"/>
    </source>
</evidence>
<reference evidence="15 16" key="1">
    <citation type="journal article" date="2024" name="Insects">
        <title>An Improved Chromosome-Level Genome Assembly of the Firefly Pyrocoelia pectoralis.</title>
        <authorList>
            <person name="Fu X."/>
            <person name="Meyer-Rochow V.B."/>
            <person name="Ballantyne L."/>
            <person name="Zhu X."/>
        </authorList>
    </citation>
    <scope>NUCLEOTIDE SEQUENCE [LARGE SCALE GENOMIC DNA]</scope>
    <source>
        <strain evidence="15">XCY_ONT2</strain>
    </source>
</reference>
<comment type="subcellular location">
    <subcellularLocation>
        <location evidence="2">Cytoplasm</location>
        <location evidence="2">Cytosol</location>
    </subcellularLocation>
</comment>
<dbReference type="GO" id="GO:0004345">
    <property type="term" value="F:glucose-6-phosphate dehydrogenase activity"/>
    <property type="evidence" value="ECO:0007669"/>
    <property type="project" value="UniProtKB-EC"/>
</dbReference>
<evidence type="ECO:0000256" key="11">
    <source>
        <dbReference type="ARBA" id="ARBA00047696"/>
    </source>
</evidence>
<dbReference type="NCBIfam" id="TIGR00871">
    <property type="entry name" value="zwf"/>
    <property type="match status" value="1"/>
</dbReference>
<dbReference type="InterPro" id="IPR036291">
    <property type="entry name" value="NAD(P)-bd_dom_sf"/>
</dbReference>
<keyword evidence="10 12" id="KW-0119">Carbohydrate metabolism</keyword>
<comment type="similarity">
    <text evidence="4 12">Belongs to the glucose-6-phosphate dehydrogenase family.</text>
</comment>
<organism evidence="15 16">
    <name type="scientific">Pyrocoelia pectoralis</name>
    <dbReference type="NCBI Taxonomy" id="417401"/>
    <lineage>
        <taxon>Eukaryota</taxon>
        <taxon>Metazoa</taxon>
        <taxon>Ecdysozoa</taxon>
        <taxon>Arthropoda</taxon>
        <taxon>Hexapoda</taxon>
        <taxon>Insecta</taxon>
        <taxon>Pterygota</taxon>
        <taxon>Neoptera</taxon>
        <taxon>Endopterygota</taxon>
        <taxon>Coleoptera</taxon>
        <taxon>Polyphaga</taxon>
        <taxon>Elateriformia</taxon>
        <taxon>Elateroidea</taxon>
        <taxon>Lampyridae</taxon>
        <taxon>Lampyrinae</taxon>
        <taxon>Pyrocoelia</taxon>
    </lineage>
</organism>
<comment type="function">
    <text evidence="1">Cytosolic glucose-6-phosphate dehydrogenase that catalyzes the first and rate-limiting step of the oxidative branch within the pentose phosphate pathway/shunt, an alternative route to glycolysis for the dissimilation of carbohydrates and a major source of reducing power and metabolic intermediates for fatty acid and nucleic acid biosynthetic processes.</text>
</comment>
<dbReference type="PANTHER" id="PTHR23429:SF0">
    <property type="entry name" value="GLUCOSE-6-PHOSPHATE 1-DEHYDROGENASE"/>
    <property type="match status" value="1"/>
</dbReference>